<accession>A0A444IYY4</accession>
<dbReference type="InterPro" id="IPR034804">
    <property type="entry name" value="SQR/QFR_C/D"/>
</dbReference>
<name>A0A444IYY4_9BACT</name>
<feature type="transmembrane region" description="Helical" evidence="1">
    <location>
        <begin position="184"/>
        <end position="208"/>
    </location>
</feature>
<reference evidence="2 3" key="1">
    <citation type="submission" date="2017-01" db="EMBL/GenBank/DDBJ databases">
        <title>The cable genome- insights into the physiology and evolution of filamentous bacteria capable of sulfide oxidation via long distance electron transfer.</title>
        <authorList>
            <person name="Schreiber L."/>
            <person name="Bjerg J.T."/>
            <person name="Boggild A."/>
            <person name="Van De Vossenberg J."/>
            <person name="Meysman F."/>
            <person name="Nielsen L.P."/>
            <person name="Schramm A."/>
            <person name="Kjeldsen K.U."/>
        </authorList>
    </citation>
    <scope>NUCLEOTIDE SEQUENCE [LARGE SCALE GENOMIC DNA]</scope>
    <source>
        <strain evidence="2">A1</strain>
    </source>
</reference>
<keyword evidence="1" id="KW-0812">Transmembrane</keyword>
<evidence type="ECO:0000256" key="1">
    <source>
        <dbReference type="SAM" id="Phobius"/>
    </source>
</evidence>
<dbReference type="AlphaFoldDB" id="A0A444IYY4"/>
<protein>
    <submittedName>
        <fullName evidence="2">Succinate dehydrogenase subunit C</fullName>
    </submittedName>
</protein>
<evidence type="ECO:0000313" key="3">
    <source>
        <dbReference type="Proteomes" id="UP000288086"/>
    </source>
</evidence>
<dbReference type="CDD" id="cd03498">
    <property type="entry name" value="SQR_TypeB_2_TM"/>
    <property type="match status" value="1"/>
</dbReference>
<proteinExistence type="predicted"/>
<dbReference type="NCBIfam" id="TIGR02046">
    <property type="entry name" value="sdhC_b558_fam"/>
    <property type="match status" value="1"/>
</dbReference>
<organism evidence="2 3">
    <name type="scientific">Candidatus Electrothrix communis</name>
    <dbReference type="NCBI Taxonomy" id="1859133"/>
    <lineage>
        <taxon>Bacteria</taxon>
        <taxon>Pseudomonadati</taxon>
        <taxon>Thermodesulfobacteriota</taxon>
        <taxon>Desulfobulbia</taxon>
        <taxon>Desulfobulbales</taxon>
        <taxon>Desulfobulbaceae</taxon>
        <taxon>Candidatus Electrothrix</taxon>
    </lineage>
</organism>
<comment type="caution">
    <text evidence="2">The sequence shown here is derived from an EMBL/GenBank/DDBJ whole genome shotgun (WGS) entry which is preliminary data.</text>
</comment>
<gene>
    <name evidence="2" type="ORF">VT98_13002</name>
</gene>
<keyword evidence="1" id="KW-0472">Membrane</keyword>
<dbReference type="GO" id="GO:0016020">
    <property type="term" value="C:membrane"/>
    <property type="evidence" value="ECO:0007669"/>
    <property type="project" value="InterPro"/>
</dbReference>
<dbReference type="EMBL" id="MTKP01000300">
    <property type="protein sequence ID" value="RWX45930.1"/>
    <property type="molecule type" value="Genomic_DNA"/>
</dbReference>
<dbReference type="Proteomes" id="UP000288086">
    <property type="component" value="Unassembled WGS sequence"/>
</dbReference>
<sequence length="209" mass="23025">MFDFLQGTLTSLGRKYTMAVSGFFLGVFLLTHAAGNSFIFQGKAAFNAYAEQLHSLGLLVPVAEFFLLIIFLTHIFIGIALFLKNQDAAGSRYAVKTSSGGETWGSRTMPWTGLIILAFLLLHLFNVRFVDQTLPIADVVGQTLAHPLYTLFYLCGITAVVLHTSHGFWSLLQTWGVHHPRYNALIRGGACLLAVLICMVFLGVVVVLW</sequence>
<dbReference type="SUPFAM" id="SSF81343">
    <property type="entry name" value="Fumarate reductase respiratory complex transmembrane subunits"/>
    <property type="match status" value="1"/>
</dbReference>
<feature type="transmembrane region" description="Helical" evidence="1">
    <location>
        <begin position="111"/>
        <end position="130"/>
    </location>
</feature>
<dbReference type="InterPro" id="IPR011138">
    <property type="entry name" value="Cytochrome_b-558"/>
</dbReference>
<keyword evidence="3" id="KW-1185">Reference proteome</keyword>
<dbReference type="Gene3D" id="1.20.1300.10">
    <property type="entry name" value="Fumarate reductase/succinate dehydrogenase, transmembrane subunit"/>
    <property type="match status" value="1"/>
</dbReference>
<evidence type="ECO:0000313" key="2">
    <source>
        <dbReference type="EMBL" id="RWX45930.1"/>
    </source>
</evidence>
<keyword evidence="1" id="KW-1133">Transmembrane helix</keyword>
<feature type="transmembrane region" description="Helical" evidence="1">
    <location>
        <begin position="150"/>
        <end position="172"/>
    </location>
</feature>
<feature type="transmembrane region" description="Helical" evidence="1">
    <location>
        <begin position="59"/>
        <end position="83"/>
    </location>
</feature>